<dbReference type="Gene3D" id="3.90.550.10">
    <property type="entry name" value="Spore Coat Polysaccharide Biosynthesis Protein SpsA, Chain A"/>
    <property type="match status" value="1"/>
</dbReference>
<dbReference type="InterPro" id="IPR050834">
    <property type="entry name" value="Glycosyltransf_2"/>
</dbReference>
<evidence type="ECO:0000313" key="3">
    <source>
        <dbReference type="Proteomes" id="UP000662873"/>
    </source>
</evidence>
<protein>
    <submittedName>
        <fullName evidence="2">Glycosyl transferase family 2</fullName>
    </submittedName>
</protein>
<dbReference type="InterPro" id="IPR001173">
    <property type="entry name" value="Glyco_trans_2-like"/>
</dbReference>
<accession>A0A809RFA4</accession>
<dbReference type="SUPFAM" id="SSF53448">
    <property type="entry name" value="Nucleotide-diphospho-sugar transferases"/>
    <property type="match status" value="1"/>
</dbReference>
<sequence length="304" mass="34270">MPKVSVLLTCYNHLEFLGPCVDSIRGQTMGDFEVIAIDDGSSDGTREWLLSQPDLRILFNESNLGTYASLNRGLAECAGEYVAILNDDDLWAPEKLRAQVELMESDPSIGLCHTDGWFIDGQGNRLEGSPLGFEFPRTLKGNVLTALLYANKIIASAALVRRECFERLGGFNEEYFGSGDWEMWLRIAAAYPVGYVDLPLTFYRVHGANASHKLERIWQDDERLRKWIRSQYASYGQMGLEGHDLRNAMAHNEACLGTVCKLNGKPAEARRAYARSIRLSPGRWKSYVRWLATYFPAGVFRRLG</sequence>
<dbReference type="PANTHER" id="PTHR43685">
    <property type="entry name" value="GLYCOSYLTRANSFERASE"/>
    <property type="match status" value="1"/>
</dbReference>
<reference evidence="2" key="1">
    <citation type="journal article" name="DNA Res.">
        <title>The physiological potential of anammox bacteria as revealed by their core genome structure.</title>
        <authorList>
            <person name="Okubo T."/>
            <person name="Toyoda A."/>
            <person name="Fukuhara K."/>
            <person name="Uchiyama I."/>
            <person name="Harigaya Y."/>
            <person name="Kuroiwa M."/>
            <person name="Suzuki T."/>
            <person name="Murakami Y."/>
            <person name="Suwa Y."/>
            <person name="Takami H."/>
        </authorList>
    </citation>
    <scope>NUCLEOTIDE SEQUENCE</scope>
    <source>
        <strain evidence="2">317325-2</strain>
    </source>
</reference>
<evidence type="ECO:0000259" key="1">
    <source>
        <dbReference type="Pfam" id="PF00535"/>
    </source>
</evidence>
<dbReference type="InterPro" id="IPR029044">
    <property type="entry name" value="Nucleotide-diphossugar_trans"/>
</dbReference>
<dbReference type="KEGG" id="npy:NPRO_07100"/>
<dbReference type="GO" id="GO:0016740">
    <property type="term" value="F:transferase activity"/>
    <property type="evidence" value="ECO:0007669"/>
    <property type="project" value="UniProtKB-KW"/>
</dbReference>
<name>A0A809RFA4_9BACT</name>
<dbReference type="PANTHER" id="PTHR43685:SF11">
    <property type="entry name" value="GLYCOSYLTRANSFERASE TAGX-RELATED"/>
    <property type="match status" value="1"/>
</dbReference>
<dbReference type="Proteomes" id="UP000662873">
    <property type="component" value="Chromosome"/>
</dbReference>
<evidence type="ECO:0000313" key="2">
    <source>
        <dbReference type="EMBL" id="BBO23115.1"/>
    </source>
</evidence>
<feature type="domain" description="Glycosyltransferase 2-like" evidence="1">
    <location>
        <begin position="5"/>
        <end position="166"/>
    </location>
</feature>
<keyword evidence="2" id="KW-0808">Transferase</keyword>
<proteinExistence type="predicted"/>
<dbReference type="EMBL" id="AP021858">
    <property type="protein sequence ID" value="BBO23115.1"/>
    <property type="molecule type" value="Genomic_DNA"/>
</dbReference>
<dbReference type="Pfam" id="PF00535">
    <property type="entry name" value="Glycos_transf_2"/>
    <property type="match status" value="1"/>
</dbReference>
<organism evidence="2 3">
    <name type="scientific">Candidatus Nitrosymbiomonas proteolyticus</name>
    <dbReference type="NCBI Taxonomy" id="2608984"/>
    <lineage>
        <taxon>Bacteria</taxon>
        <taxon>Bacillati</taxon>
        <taxon>Armatimonadota</taxon>
        <taxon>Armatimonadota incertae sedis</taxon>
        <taxon>Candidatus Nitrosymbiomonas</taxon>
    </lineage>
</organism>
<gene>
    <name evidence="2" type="ORF">NPRO_07100</name>
</gene>
<dbReference type="AlphaFoldDB" id="A0A809RFA4"/>